<dbReference type="Proteomes" id="UP000053331">
    <property type="component" value="Unassembled WGS sequence"/>
</dbReference>
<keyword evidence="2" id="KW-1185">Reference proteome</keyword>
<gene>
    <name evidence="1" type="ORF">FK85_23955</name>
</gene>
<reference evidence="1 2" key="1">
    <citation type="journal article" date="2015" name="Genome Announc.">
        <title>Draft genome sequence of a Halorubrum H3 strain isolated from the burlinskoye salt lake (Altai Krai, Russia).</title>
        <authorList>
            <person name="Rozanov A.S."/>
            <person name="Bryanskaya A.V."/>
            <person name="Malup T.K."/>
            <person name="Kotenko A.V."/>
            <person name="Peltek S.E."/>
        </authorList>
    </citation>
    <scope>NUCLEOTIDE SEQUENCE [LARGE SCALE GENOMIC DNA]</scope>
    <source>
        <strain evidence="1 2">H3</strain>
    </source>
</reference>
<evidence type="ECO:0000313" key="2">
    <source>
        <dbReference type="Proteomes" id="UP000053331"/>
    </source>
</evidence>
<sequence length="114" mass="12751">MQASVGVAIKWGLPIQDISNCSLIHILRYLPTLLVSVGSRITFPLIGPYMDKNITFIKLIEMFLKNINLWGIHYIDNRSFNTILTENLMPIEETVNACLRGVEGGINVQSSVFG</sequence>
<accession>A0A0F8CM79</accession>
<name>A0A0F8CM79_9EURY</name>
<protein>
    <submittedName>
        <fullName evidence="1">Uncharacterized protein</fullName>
    </submittedName>
</protein>
<dbReference type="AlphaFoldDB" id="A0A0F8CM79"/>
<proteinExistence type="predicted"/>
<dbReference type="EMBL" id="JNFH02000004">
    <property type="protein sequence ID" value="KKF40017.1"/>
    <property type="molecule type" value="Genomic_DNA"/>
</dbReference>
<comment type="caution">
    <text evidence="1">The sequence shown here is derived from an EMBL/GenBank/DDBJ whole genome shotgun (WGS) entry which is preliminary data.</text>
</comment>
<organism evidence="1 2">
    <name type="scientific">Halorubrum saccharovorum</name>
    <dbReference type="NCBI Taxonomy" id="2248"/>
    <lineage>
        <taxon>Archaea</taxon>
        <taxon>Methanobacteriati</taxon>
        <taxon>Methanobacteriota</taxon>
        <taxon>Stenosarchaea group</taxon>
        <taxon>Halobacteria</taxon>
        <taxon>Halobacteriales</taxon>
        <taxon>Haloferacaceae</taxon>
        <taxon>Halorubrum</taxon>
    </lineage>
</organism>
<evidence type="ECO:0000313" key="1">
    <source>
        <dbReference type="EMBL" id="KKF40017.1"/>
    </source>
</evidence>